<organism evidence="3 4">
    <name type="scientific">Zophobas morio</name>
    <dbReference type="NCBI Taxonomy" id="2755281"/>
    <lineage>
        <taxon>Eukaryota</taxon>
        <taxon>Metazoa</taxon>
        <taxon>Ecdysozoa</taxon>
        <taxon>Arthropoda</taxon>
        <taxon>Hexapoda</taxon>
        <taxon>Insecta</taxon>
        <taxon>Pterygota</taxon>
        <taxon>Neoptera</taxon>
        <taxon>Endopterygota</taxon>
        <taxon>Coleoptera</taxon>
        <taxon>Polyphaga</taxon>
        <taxon>Cucujiformia</taxon>
        <taxon>Tenebrionidae</taxon>
        <taxon>Zophobas</taxon>
    </lineage>
</organism>
<evidence type="ECO:0000256" key="1">
    <source>
        <dbReference type="SAM" id="Coils"/>
    </source>
</evidence>
<feature type="transmembrane region" description="Helical" evidence="2">
    <location>
        <begin position="169"/>
        <end position="188"/>
    </location>
</feature>
<keyword evidence="2" id="KW-0472">Membrane</keyword>
<accession>A0AA38I930</accession>
<evidence type="ECO:0000313" key="3">
    <source>
        <dbReference type="EMBL" id="KAJ3651855.1"/>
    </source>
</evidence>
<comment type="caution">
    <text evidence="3">The sequence shown here is derived from an EMBL/GenBank/DDBJ whole genome shotgun (WGS) entry which is preliminary data.</text>
</comment>
<reference evidence="3" key="1">
    <citation type="journal article" date="2023" name="G3 (Bethesda)">
        <title>Whole genome assemblies of Zophobas morio and Tenebrio molitor.</title>
        <authorList>
            <person name="Kaur S."/>
            <person name="Stinson S.A."/>
            <person name="diCenzo G.C."/>
        </authorList>
    </citation>
    <scope>NUCLEOTIDE SEQUENCE</scope>
    <source>
        <strain evidence="3">QUZm001</strain>
    </source>
</reference>
<protein>
    <recommendedName>
        <fullName evidence="5">Coiled-coil domain-containing protein 51</fullName>
    </recommendedName>
</protein>
<proteinExistence type="predicted"/>
<dbReference type="Proteomes" id="UP001168821">
    <property type="component" value="Unassembled WGS sequence"/>
</dbReference>
<dbReference type="EMBL" id="JALNTZ010000005">
    <property type="protein sequence ID" value="KAJ3651855.1"/>
    <property type="molecule type" value="Genomic_DNA"/>
</dbReference>
<keyword evidence="2" id="KW-0812">Transmembrane</keyword>
<sequence>MRFSMLRFFNATTTNYVFGRLRSEAPIYWETLKTMNREAFHKKVASLNSWYTKFLGLDEVKLYQDRVVALQERLLETQEQRREIGRSLAEIRKKSNQLQDEIHKVKRQDDIEKFLTLMKEETEVLRQEHEVSRSFQDCDQAERELFTAFTNAVRDSHEKQRAQLEYTKYFGIILSIAGSFLAFCYTTLRKGDLKRFIEDSLEKKNGSKEPITTTSDNNINTDLINFVKSETARLSDLINFKQNEVSLLIERENETKKKQFLYYIGAGALLLVVFKVISTN</sequence>
<dbReference type="InterPro" id="IPR037660">
    <property type="entry name" value="CCDC51"/>
</dbReference>
<gene>
    <name evidence="3" type="ORF">Zmor_017863</name>
</gene>
<dbReference type="AlphaFoldDB" id="A0AA38I930"/>
<name>A0AA38I930_9CUCU</name>
<keyword evidence="4" id="KW-1185">Reference proteome</keyword>
<dbReference type="PANTHER" id="PTHR28624:SF1">
    <property type="entry name" value="MITOCHONDRIAL POTASSIUM CHANNEL"/>
    <property type="match status" value="1"/>
</dbReference>
<feature type="transmembrane region" description="Helical" evidence="2">
    <location>
        <begin position="260"/>
        <end position="277"/>
    </location>
</feature>
<feature type="coiled-coil region" evidence="1">
    <location>
        <begin position="60"/>
        <end position="108"/>
    </location>
</feature>
<evidence type="ECO:0008006" key="5">
    <source>
        <dbReference type="Google" id="ProtNLM"/>
    </source>
</evidence>
<keyword evidence="1" id="KW-0175">Coiled coil</keyword>
<keyword evidence="2" id="KW-1133">Transmembrane helix</keyword>
<evidence type="ECO:0000313" key="4">
    <source>
        <dbReference type="Proteomes" id="UP001168821"/>
    </source>
</evidence>
<dbReference type="PANTHER" id="PTHR28624">
    <property type="entry name" value="COILED-COIL DOMAIN-CONTAINING PROTEIN 51"/>
    <property type="match status" value="1"/>
</dbReference>
<evidence type="ECO:0000256" key="2">
    <source>
        <dbReference type="SAM" id="Phobius"/>
    </source>
</evidence>